<evidence type="ECO:0000256" key="1">
    <source>
        <dbReference type="ARBA" id="ARBA00004251"/>
    </source>
</evidence>
<protein>
    <recommendedName>
        <fullName evidence="13">Disease resistance R13L4/SHOC-2-like LRR domain-containing protein</fullName>
    </recommendedName>
</protein>
<evidence type="ECO:0000256" key="6">
    <source>
        <dbReference type="ARBA" id="ARBA00022729"/>
    </source>
</evidence>
<dbReference type="FunFam" id="3.80.10.10:FF:000041">
    <property type="entry name" value="LRR receptor-like serine/threonine-protein kinase ERECTA"/>
    <property type="match status" value="1"/>
</dbReference>
<dbReference type="SUPFAM" id="SSF52058">
    <property type="entry name" value="L domain-like"/>
    <property type="match status" value="1"/>
</dbReference>
<accession>A0AAP0S6I9</accession>
<evidence type="ECO:0000313" key="14">
    <source>
        <dbReference type="EMBL" id="KAK9288287.1"/>
    </source>
</evidence>
<dbReference type="FunFam" id="3.80.10.10:FF:000095">
    <property type="entry name" value="LRR receptor-like serine/threonine-protein kinase GSO1"/>
    <property type="match status" value="1"/>
</dbReference>
<dbReference type="InterPro" id="IPR003591">
    <property type="entry name" value="Leu-rich_rpt_typical-subtyp"/>
</dbReference>
<dbReference type="PRINTS" id="PR00019">
    <property type="entry name" value="LEURICHRPT"/>
</dbReference>
<dbReference type="AlphaFoldDB" id="A0AAP0S6I9"/>
<keyword evidence="11" id="KW-0325">Glycoprotein</keyword>
<keyword evidence="3" id="KW-1003">Cell membrane</keyword>
<evidence type="ECO:0000313" key="15">
    <source>
        <dbReference type="Proteomes" id="UP001415857"/>
    </source>
</evidence>
<dbReference type="InterPro" id="IPR032675">
    <property type="entry name" value="LRR_dom_sf"/>
</dbReference>
<evidence type="ECO:0000256" key="8">
    <source>
        <dbReference type="ARBA" id="ARBA00022989"/>
    </source>
</evidence>
<evidence type="ECO:0000256" key="5">
    <source>
        <dbReference type="ARBA" id="ARBA00022692"/>
    </source>
</evidence>
<evidence type="ECO:0000256" key="7">
    <source>
        <dbReference type="ARBA" id="ARBA00022737"/>
    </source>
</evidence>
<dbReference type="Pfam" id="PF13855">
    <property type="entry name" value="LRR_8"/>
    <property type="match status" value="2"/>
</dbReference>
<evidence type="ECO:0000256" key="10">
    <source>
        <dbReference type="ARBA" id="ARBA00023170"/>
    </source>
</evidence>
<dbReference type="InterPro" id="IPR055414">
    <property type="entry name" value="LRR_R13L4/SHOC2-like"/>
</dbReference>
<evidence type="ECO:0000256" key="2">
    <source>
        <dbReference type="ARBA" id="ARBA00009592"/>
    </source>
</evidence>
<keyword evidence="8 12" id="KW-1133">Transmembrane helix</keyword>
<dbReference type="Proteomes" id="UP001415857">
    <property type="component" value="Unassembled WGS sequence"/>
</dbReference>
<feature type="domain" description="Disease resistance R13L4/SHOC-2-like LRR" evidence="13">
    <location>
        <begin position="53"/>
        <end position="217"/>
    </location>
</feature>
<keyword evidence="15" id="KW-1185">Reference proteome</keyword>
<dbReference type="SMART" id="SM00369">
    <property type="entry name" value="LRR_TYP"/>
    <property type="match status" value="6"/>
</dbReference>
<comment type="similarity">
    <text evidence="2">Belongs to the RLP family.</text>
</comment>
<reference evidence="14 15" key="1">
    <citation type="journal article" date="2024" name="Plant J.">
        <title>Genome sequences and population genomics reveal climatic adaptation and genomic divergence between two closely related sweetgum species.</title>
        <authorList>
            <person name="Xu W.Q."/>
            <person name="Ren C.Q."/>
            <person name="Zhang X.Y."/>
            <person name="Comes H.P."/>
            <person name="Liu X.H."/>
            <person name="Li Y.G."/>
            <person name="Kettle C.J."/>
            <person name="Jalonen R."/>
            <person name="Gaisberger H."/>
            <person name="Ma Y.Z."/>
            <person name="Qiu Y.X."/>
        </authorList>
    </citation>
    <scope>NUCLEOTIDE SEQUENCE [LARGE SCALE GENOMIC DNA]</scope>
    <source>
        <strain evidence="14">Hangzhou</strain>
    </source>
</reference>
<evidence type="ECO:0000256" key="4">
    <source>
        <dbReference type="ARBA" id="ARBA00022614"/>
    </source>
</evidence>
<dbReference type="GO" id="GO:0005886">
    <property type="term" value="C:plasma membrane"/>
    <property type="evidence" value="ECO:0007669"/>
    <property type="project" value="UniProtKB-SubCell"/>
</dbReference>
<sequence length="741" mass="82310">MLNWKENVDCCSWDGVMCDRVMGHVIGLDLSCNWLQGTIHSNSCIFLLPHLQLLNLQSLNYLDFSSCSLSGPIPTFLGSIPTWFGNLTQMSYLNLSYNNFDGQLPSSLSKLEKLNVLVLSDNHFSGSIPSWFGNLTQMSSLFLSSNILSGQIPSSLSKLHQLKFFGLTKNHFNGSIPAWLGNLTRMSSLYFSFNNFSGPIPSTLGNLTQLSSLYFSFNNFNGQILSSFSELHQLSILGLSNNQFSGSIPTWLGNLTQLVIVALSSNNFSGQIPSSLLKLEQLKYLYLSVNHFNGHFPSAGVEQLPWKNLEHLDIHSNMLEGTLPIPPLATTFFFVSNNRFTGEIPSLICNVSSLEIINLSNNSLSGIIPQCLGTFAKNLSVLDLRMNSFHGTIPKTFAKGNALRSLNLNGNKLEGLVTNSLVNCTKLEVLDLGNNNINDTFPYWLEILPNLKVLVLRSNRFHGPISDSKANHSFPELRIIDLSNNDFSGSLPTRYIENFMAMLNNSKNKVEPNYLGENYYQDSVTLTLKGSNFVLQKILTIFKTIDLSSNRFQGEIPKSIGKLTSLIVLNLSHNSLTGHIPTSLGSLRELESLDLSSNNLTGEIPMQLTSLTFLAFLNLSQNQLEGSIPQGPQFDTFQNNSYLGNLALCGFPLTKKCNADEAPQPPPSIFQKEDNQGFASGFEWKAVFMGYGCGMIFGLAIGYLIFLIGKPEWLVRIVEGKHYKNVKRSNNSAHRRRGRRN</sequence>
<gene>
    <name evidence="14" type="ORF">L1049_016738</name>
</gene>
<evidence type="ECO:0000256" key="9">
    <source>
        <dbReference type="ARBA" id="ARBA00023136"/>
    </source>
</evidence>
<dbReference type="PANTHER" id="PTHR27004">
    <property type="entry name" value="RECEPTOR-LIKE PROTEIN 12 ISOFORM X1"/>
    <property type="match status" value="1"/>
</dbReference>
<dbReference type="InterPro" id="IPR001611">
    <property type="entry name" value="Leu-rich_rpt"/>
</dbReference>
<keyword evidence="7" id="KW-0677">Repeat</keyword>
<name>A0AAP0S6I9_LIQFO</name>
<dbReference type="FunFam" id="3.80.10.10:FF:000213">
    <property type="entry name" value="Tyrosine-sulfated glycopeptide receptor 1"/>
    <property type="match status" value="1"/>
</dbReference>
<dbReference type="Pfam" id="PF00560">
    <property type="entry name" value="LRR_1"/>
    <property type="match status" value="3"/>
</dbReference>
<dbReference type="Gene3D" id="3.80.10.10">
    <property type="entry name" value="Ribonuclease Inhibitor"/>
    <property type="match status" value="3"/>
</dbReference>
<organism evidence="14 15">
    <name type="scientific">Liquidambar formosana</name>
    <name type="common">Formosan gum</name>
    <dbReference type="NCBI Taxonomy" id="63359"/>
    <lineage>
        <taxon>Eukaryota</taxon>
        <taxon>Viridiplantae</taxon>
        <taxon>Streptophyta</taxon>
        <taxon>Embryophyta</taxon>
        <taxon>Tracheophyta</taxon>
        <taxon>Spermatophyta</taxon>
        <taxon>Magnoliopsida</taxon>
        <taxon>eudicotyledons</taxon>
        <taxon>Gunneridae</taxon>
        <taxon>Pentapetalae</taxon>
        <taxon>Saxifragales</taxon>
        <taxon>Altingiaceae</taxon>
        <taxon>Liquidambar</taxon>
    </lineage>
</organism>
<evidence type="ECO:0000256" key="12">
    <source>
        <dbReference type="SAM" id="Phobius"/>
    </source>
</evidence>
<feature type="transmembrane region" description="Helical" evidence="12">
    <location>
        <begin position="688"/>
        <end position="708"/>
    </location>
</feature>
<keyword evidence="5 12" id="KW-0812">Transmembrane</keyword>
<dbReference type="PROSITE" id="PS51450">
    <property type="entry name" value="LRR"/>
    <property type="match status" value="1"/>
</dbReference>
<keyword evidence="9 12" id="KW-0472">Membrane</keyword>
<evidence type="ECO:0000256" key="11">
    <source>
        <dbReference type="ARBA" id="ARBA00023180"/>
    </source>
</evidence>
<dbReference type="PANTHER" id="PTHR27004:SF428">
    <property type="entry name" value="OS01G0160600 PROTEIN"/>
    <property type="match status" value="1"/>
</dbReference>
<keyword evidence="4" id="KW-0433">Leucine-rich repeat</keyword>
<dbReference type="SUPFAM" id="SSF52047">
    <property type="entry name" value="RNI-like"/>
    <property type="match status" value="1"/>
</dbReference>
<comment type="subcellular location">
    <subcellularLocation>
        <location evidence="1">Cell membrane</location>
        <topology evidence="1">Single-pass type I membrane protein</topology>
    </subcellularLocation>
</comment>
<keyword evidence="10" id="KW-0675">Receptor</keyword>
<dbReference type="EMBL" id="JBBPBK010000003">
    <property type="protein sequence ID" value="KAK9288287.1"/>
    <property type="molecule type" value="Genomic_DNA"/>
</dbReference>
<keyword evidence="6" id="KW-0732">Signal</keyword>
<proteinExistence type="inferred from homology"/>
<comment type="caution">
    <text evidence="14">The sequence shown here is derived from an EMBL/GenBank/DDBJ whole genome shotgun (WGS) entry which is preliminary data.</text>
</comment>
<evidence type="ECO:0000259" key="13">
    <source>
        <dbReference type="Pfam" id="PF23598"/>
    </source>
</evidence>
<dbReference type="Pfam" id="PF23598">
    <property type="entry name" value="LRR_14"/>
    <property type="match status" value="1"/>
</dbReference>
<evidence type="ECO:0000256" key="3">
    <source>
        <dbReference type="ARBA" id="ARBA00022475"/>
    </source>
</evidence>